<protein>
    <submittedName>
        <fullName evidence="1">Uncharacterized protein</fullName>
    </submittedName>
</protein>
<sequence length="190" mass="21049">MLNKSTSKKQDDILNGFASIKLSNENHFVVDDKKIHEIHGLSNEVIKEINEVAKELNDLIYQGELKIEGSGSNKKFLIQEEKLPYILGPAPAYYSSNSHNYFRYCPIGILSIPGFEFGIEIEILKKILAGTSAAAALAAVIPDVTMTKIMATVLGVLSGGISVIINNAKGRKVWHVRGMLPNIPFQFWYD</sequence>
<dbReference type="Proteomes" id="UP000295550">
    <property type="component" value="Unassembled WGS sequence"/>
</dbReference>
<evidence type="ECO:0000313" key="1">
    <source>
        <dbReference type="EMBL" id="TDB55703.1"/>
    </source>
</evidence>
<dbReference type="EMBL" id="PUJX01000003">
    <property type="protein sequence ID" value="TDB55703.1"/>
    <property type="molecule type" value="Genomic_DNA"/>
</dbReference>
<dbReference type="RefSeq" id="WP_132343851.1">
    <property type="nucleotide sequence ID" value="NZ_CAWOLF010000003.1"/>
</dbReference>
<gene>
    <name evidence="1" type="ORF">C5468_03530</name>
</gene>
<dbReference type="AlphaFoldDB" id="A0A4R4JMZ5"/>
<comment type="caution">
    <text evidence="1">The sequence shown here is derived from an EMBL/GenBank/DDBJ whole genome shotgun (WGS) entry which is preliminary data.</text>
</comment>
<proteinExistence type="predicted"/>
<reference evidence="1 2" key="1">
    <citation type="journal article" date="2019" name="Int. J. Syst. Evol. Microbiol.">
        <title>Photorhabdus khanii subsp. guanajuatensis subsp. nov., isolated from Heterorhabditis atacamensis, and Photorhabdus luminescens subsp. mexicana subsp. nov., isolated from Heterorhabditis mexicana entomopathogenic nematodes.</title>
        <authorList>
            <person name="Machado R.A.R."/>
            <person name="Bruno P."/>
            <person name="Arce C.C.M."/>
            <person name="Liechti N."/>
            <person name="Kohler A."/>
            <person name="Bernal J."/>
            <person name="Bruggmann R."/>
            <person name="Turlings T.C.J."/>
        </authorList>
    </citation>
    <scope>NUCLEOTIDE SEQUENCE [LARGE SCALE GENOMIC DNA]</scope>
    <source>
        <strain evidence="1 2">MEX47-22</strain>
    </source>
</reference>
<accession>A0A4R4JMZ5</accession>
<name>A0A4R4JMZ5_PHOLU</name>
<organism evidence="1 2">
    <name type="scientific">Photorhabdus luminescens subsp. mexicana</name>
    <dbReference type="NCBI Taxonomy" id="2100167"/>
    <lineage>
        <taxon>Bacteria</taxon>
        <taxon>Pseudomonadati</taxon>
        <taxon>Pseudomonadota</taxon>
        <taxon>Gammaproteobacteria</taxon>
        <taxon>Enterobacterales</taxon>
        <taxon>Morganellaceae</taxon>
        <taxon>Photorhabdus</taxon>
    </lineage>
</organism>
<evidence type="ECO:0000313" key="2">
    <source>
        <dbReference type="Proteomes" id="UP000295550"/>
    </source>
</evidence>